<evidence type="ECO:0000313" key="2">
    <source>
        <dbReference type="EMBL" id="MFC3891151.1"/>
    </source>
</evidence>
<proteinExistence type="predicted"/>
<keyword evidence="3" id="KW-1185">Reference proteome</keyword>
<feature type="domain" description="GXWXG" evidence="1">
    <location>
        <begin position="18"/>
        <end position="68"/>
    </location>
</feature>
<protein>
    <submittedName>
        <fullName evidence="2">GXWXG domain-containing protein</fullName>
    </submittedName>
</protein>
<dbReference type="InterPro" id="IPR025951">
    <property type="entry name" value="GXWXG_dom"/>
</dbReference>
<dbReference type="Gene3D" id="2.40.128.580">
    <property type="entry name" value="GXWXG domain"/>
    <property type="match status" value="1"/>
</dbReference>
<dbReference type="RefSeq" id="WP_382370208.1">
    <property type="nucleotide sequence ID" value="NZ_JBHRZI010000010.1"/>
</dbReference>
<reference evidence="3" key="1">
    <citation type="journal article" date="2019" name="Int. J. Syst. Evol. Microbiol.">
        <title>The Global Catalogue of Microorganisms (GCM) 10K type strain sequencing project: providing services to taxonomists for standard genome sequencing and annotation.</title>
        <authorList>
            <consortium name="The Broad Institute Genomics Platform"/>
            <consortium name="The Broad Institute Genome Sequencing Center for Infectious Disease"/>
            <person name="Wu L."/>
            <person name="Ma J."/>
        </authorList>
    </citation>
    <scope>NUCLEOTIDE SEQUENCE [LARGE SCALE GENOMIC DNA]</scope>
    <source>
        <strain evidence="3">CGMCC 4.7405</strain>
    </source>
</reference>
<evidence type="ECO:0000313" key="3">
    <source>
        <dbReference type="Proteomes" id="UP001595690"/>
    </source>
</evidence>
<comment type="caution">
    <text evidence="2">The sequence shown here is derived from an EMBL/GenBank/DDBJ whole genome shotgun (WGS) entry which is preliminary data.</text>
</comment>
<gene>
    <name evidence="2" type="ORF">ACFOWZ_06660</name>
</gene>
<sequence>MNDDTMARWQALRAAPGPIDPDELDARRGFAFQTGHPVERLLTRSRWHRKRFAAPHAAAPLVCRADDGEPDVVLAEGRHFDFGLERE</sequence>
<dbReference type="EMBL" id="JBHRZI010000010">
    <property type="protein sequence ID" value="MFC3891151.1"/>
    <property type="molecule type" value="Genomic_DNA"/>
</dbReference>
<dbReference type="Proteomes" id="UP001595690">
    <property type="component" value="Unassembled WGS sequence"/>
</dbReference>
<organism evidence="2 3">
    <name type="scientific">Lentzea rhizosphaerae</name>
    <dbReference type="NCBI Taxonomy" id="2041025"/>
    <lineage>
        <taxon>Bacteria</taxon>
        <taxon>Bacillati</taxon>
        <taxon>Actinomycetota</taxon>
        <taxon>Actinomycetes</taxon>
        <taxon>Pseudonocardiales</taxon>
        <taxon>Pseudonocardiaceae</taxon>
        <taxon>Lentzea</taxon>
    </lineage>
</organism>
<name>A0ABV8BNR0_9PSEU</name>
<accession>A0ABV8BNR0</accession>
<dbReference type="Pfam" id="PF14231">
    <property type="entry name" value="GXWXG"/>
    <property type="match status" value="1"/>
</dbReference>
<evidence type="ECO:0000259" key="1">
    <source>
        <dbReference type="Pfam" id="PF14231"/>
    </source>
</evidence>